<name>A0A2S9YVX3_9BACT</name>
<dbReference type="GO" id="GO:0009349">
    <property type="term" value="C:riboflavin synthase complex"/>
    <property type="evidence" value="ECO:0007669"/>
    <property type="project" value="UniProtKB-UniRule"/>
</dbReference>
<dbReference type="InterPro" id="IPR036467">
    <property type="entry name" value="LS/RS_sf"/>
</dbReference>
<evidence type="ECO:0000256" key="1">
    <source>
        <dbReference type="ARBA" id="ARBA00004917"/>
    </source>
</evidence>
<dbReference type="UniPathway" id="UPA00275">
    <property type="reaction ID" value="UER00404"/>
</dbReference>
<evidence type="ECO:0000256" key="5">
    <source>
        <dbReference type="ARBA" id="ARBA00022679"/>
    </source>
</evidence>
<gene>
    <name evidence="7 8" type="primary">ribH</name>
    <name evidence="8" type="ORF">ENSA7_09520</name>
</gene>
<dbReference type="CDD" id="cd09209">
    <property type="entry name" value="Lumazine_synthase-I"/>
    <property type="match status" value="1"/>
</dbReference>
<dbReference type="GO" id="GO:0000906">
    <property type="term" value="F:6,7-dimethyl-8-ribityllumazine synthase activity"/>
    <property type="evidence" value="ECO:0007669"/>
    <property type="project" value="UniProtKB-UniRule"/>
</dbReference>
<dbReference type="Gene3D" id="3.40.50.960">
    <property type="entry name" value="Lumazine/riboflavin synthase"/>
    <property type="match status" value="1"/>
</dbReference>
<evidence type="ECO:0000256" key="4">
    <source>
        <dbReference type="ARBA" id="ARBA00022619"/>
    </source>
</evidence>
<dbReference type="Proteomes" id="UP000238823">
    <property type="component" value="Unassembled WGS sequence"/>
</dbReference>
<feature type="binding site" evidence="7">
    <location>
        <begin position="63"/>
        <end position="65"/>
    </location>
    <ligand>
        <name>5-amino-6-(D-ribitylamino)uracil</name>
        <dbReference type="ChEBI" id="CHEBI:15934"/>
    </ligand>
</feature>
<comment type="catalytic activity">
    <reaction evidence="6 7">
        <text>(2S)-2-hydroxy-3-oxobutyl phosphate + 5-amino-6-(D-ribitylamino)uracil = 6,7-dimethyl-8-(1-D-ribityl)lumazine + phosphate + 2 H2O + H(+)</text>
        <dbReference type="Rhea" id="RHEA:26152"/>
        <dbReference type="ChEBI" id="CHEBI:15377"/>
        <dbReference type="ChEBI" id="CHEBI:15378"/>
        <dbReference type="ChEBI" id="CHEBI:15934"/>
        <dbReference type="ChEBI" id="CHEBI:43474"/>
        <dbReference type="ChEBI" id="CHEBI:58201"/>
        <dbReference type="ChEBI" id="CHEBI:58830"/>
        <dbReference type="EC" id="2.5.1.78"/>
    </reaction>
</comment>
<dbReference type="GO" id="GO:0009231">
    <property type="term" value="P:riboflavin biosynthetic process"/>
    <property type="evidence" value="ECO:0007669"/>
    <property type="project" value="UniProtKB-UniRule"/>
</dbReference>
<dbReference type="InterPro" id="IPR002180">
    <property type="entry name" value="LS/RS"/>
</dbReference>
<feature type="binding site" evidence="7">
    <location>
        <begin position="87"/>
        <end position="89"/>
    </location>
    <ligand>
        <name>5-amino-6-(D-ribitylamino)uracil</name>
        <dbReference type="ChEBI" id="CHEBI:15934"/>
    </ligand>
</feature>
<evidence type="ECO:0000256" key="6">
    <source>
        <dbReference type="ARBA" id="ARBA00048785"/>
    </source>
</evidence>
<protein>
    <recommendedName>
        <fullName evidence="3 7">6,7-dimethyl-8-ribityllumazine synthase</fullName>
        <shortName evidence="7">DMRL synthase</shortName>
        <shortName evidence="7">LS</shortName>
        <shortName evidence="7">Lumazine synthase</shortName>
        <ecNumber evidence="3 7">2.5.1.78</ecNumber>
    </recommendedName>
</protein>
<keyword evidence="5 7" id="KW-0808">Transferase</keyword>
<organism evidence="8 9">
    <name type="scientific">Enhygromyxa salina</name>
    <dbReference type="NCBI Taxonomy" id="215803"/>
    <lineage>
        <taxon>Bacteria</taxon>
        <taxon>Pseudomonadati</taxon>
        <taxon>Myxococcota</taxon>
        <taxon>Polyangia</taxon>
        <taxon>Nannocystales</taxon>
        <taxon>Nannocystaceae</taxon>
        <taxon>Enhygromyxa</taxon>
    </lineage>
</organism>
<dbReference type="EC" id="2.5.1.78" evidence="3 7"/>
<dbReference type="SUPFAM" id="SSF52121">
    <property type="entry name" value="Lumazine synthase"/>
    <property type="match status" value="1"/>
</dbReference>
<dbReference type="RefSeq" id="WP_106088010.1">
    <property type="nucleotide sequence ID" value="NZ_PVNL01000029.1"/>
</dbReference>
<feature type="binding site" evidence="7">
    <location>
        <begin position="92"/>
        <end position="93"/>
    </location>
    <ligand>
        <name>(2S)-2-hydroxy-3-oxobutyl phosphate</name>
        <dbReference type="ChEBI" id="CHEBI:58830"/>
    </ligand>
</feature>
<evidence type="ECO:0000313" key="9">
    <source>
        <dbReference type="Proteomes" id="UP000238823"/>
    </source>
</evidence>
<dbReference type="Pfam" id="PF00885">
    <property type="entry name" value="DMRL_synthase"/>
    <property type="match status" value="1"/>
</dbReference>
<comment type="pathway">
    <text evidence="1 7">Cofactor biosynthesis; riboflavin biosynthesis; riboflavin from 2-hydroxy-3-oxobutyl phosphate and 5-amino-6-(D-ribitylamino)uracil: step 1/2.</text>
</comment>
<dbReference type="OrthoDB" id="9809709at2"/>
<evidence type="ECO:0000256" key="7">
    <source>
        <dbReference type="HAMAP-Rule" id="MF_00178"/>
    </source>
</evidence>
<comment type="caution">
    <text evidence="8">The sequence shown here is derived from an EMBL/GenBank/DDBJ whole genome shotgun (WGS) entry which is preliminary data.</text>
</comment>
<comment type="similarity">
    <text evidence="2 7">Belongs to the DMRL synthase family.</text>
</comment>
<sequence length="163" mass="16944">MQGGSSKVQIVEGSLDATGLRFGVLVARFNAIVTEPLLDGAVDALVRSGAKPSDVVVFRTPGSYELPMLADKVLASGRFDAVIALGCLIRGDTIHFDLIAAQAAKGLASAGQRHRKPVAFGVLTTETLEQAINRAGAKAGNKGAEAAMAAIEQARLYLAIEKL</sequence>
<accession>A0A2S9YVX3</accession>
<feature type="binding site" evidence="7">
    <location>
        <position position="120"/>
    </location>
    <ligand>
        <name>5-amino-6-(D-ribitylamino)uracil</name>
        <dbReference type="ChEBI" id="CHEBI:15934"/>
    </ligand>
</feature>
<feature type="binding site" evidence="7">
    <location>
        <position position="134"/>
    </location>
    <ligand>
        <name>(2S)-2-hydroxy-3-oxobutyl phosphate</name>
        <dbReference type="ChEBI" id="CHEBI:58830"/>
    </ligand>
</feature>
<dbReference type="NCBIfam" id="TIGR00114">
    <property type="entry name" value="lumazine-synth"/>
    <property type="match status" value="1"/>
</dbReference>
<evidence type="ECO:0000256" key="2">
    <source>
        <dbReference type="ARBA" id="ARBA00007424"/>
    </source>
</evidence>
<dbReference type="AlphaFoldDB" id="A0A2S9YVX3"/>
<dbReference type="PANTHER" id="PTHR21058">
    <property type="entry name" value="6,7-DIMETHYL-8-RIBITYLLUMAZINE SYNTHASE DMRL SYNTHASE LUMAZINE SYNTHASE"/>
    <property type="match status" value="1"/>
</dbReference>
<evidence type="ECO:0000256" key="3">
    <source>
        <dbReference type="ARBA" id="ARBA00012664"/>
    </source>
</evidence>
<comment type="function">
    <text evidence="7">Catalyzes the formation of 6,7-dimethyl-8-ribityllumazine by condensation of 5-amino-6-(D-ribitylamino)uracil with 3,4-dihydroxy-2-butanone 4-phosphate. This is the penultimate step in the biosynthesis of riboflavin.</text>
</comment>
<keyword evidence="4 7" id="KW-0686">Riboflavin biosynthesis</keyword>
<reference evidence="8 9" key="1">
    <citation type="submission" date="2018-03" db="EMBL/GenBank/DDBJ databases">
        <title>Draft Genome Sequences of the Obligatory Marine Myxobacteria Enhygromyxa salina SWB007.</title>
        <authorList>
            <person name="Poehlein A."/>
            <person name="Moghaddam J.A."/>
            <person name="Harms H."/>
            <person name="Alanjari M."/>
            <person name="Koenig G.M."/>
            <person name="Daniel R."/>
            <person name="Schaeberle T.F."/>
        </authorList>
    </citation>
    <scope>NUCLEOTIDE SEQUENCE [LARGE SCALE GENOMIC DNA]</scope>
    <source>
        <strain evidence="8 9">SWB007</strain>
    </source>
</reference>
<dbReference type="PANTHER" id="PTHR21058:SF0">
    <property type="entry name" value="6,7-DIMETHYL-8-RIBITYLLUMAZINE SYNTHASE"/>
    <property type="match status" value="1"/>
</dbReference>
<proteinExistence type="inferred from homology"/>
<dbReference type="EMBL" id="PVNL01000029">
    <property type="protein sequence ID" value="PRQ09261.1"/>
    <property type="molecule type" value="Genomic_DNA"/>
</dbReference>
<evidence type="ECO:0000313" key="8">
    <source>
        <dbReference type="EMBL" id="PRQ09261.1"/>
    </source>
</evidence>
<feature type="active site" description="Proton donor" evidence="7">
    <location>
        <position position="95"/>
    </location>
</feature>
<dbReference type="InterPro" id="IPR034964">
    <property type="entry name" value="LS"/>
</dbReference>
<feature type="binding site" evidence="7">
    <location>
        <position position="29"/>
    </location>
    <ligand>
        <name>5-amino-6-(D-ribitylamino)uracil</name>
        <dbReference type="ChEBI" id="CHEBI:15934"/>
    </ligand>
</feature>
<dbReference type="HAMAP" id="MF_00178">
    <property type="entry name" value="Lumazine_synth"/>
    <property type="match status" value="1"/>
</dbReference>
<dbReference type="GO" id="GO:0005829">
    <property type="term" value="C:cytosol"/>
    <property type="evidence" value="ECO:0007669"/>
    <property type="project" value="TreeGrafter"/>
</dbReference>